<keyword evidence="3" id="KW-1185">Reference proteome</keyword>
<feature type="region of interest" description="Disordered" evidence="1">
    <location>
        <begin position="14"/>
        <end position="42"/>
    </location>
</feature>
<dbReference type="AlphaFoldDB" id="A0A6G1L220"/>
<evidence type="ECO:0000313" key="3">
    <source>
        <dbReference type="Proteomes" id="UP000799436"/>
    </source>
</evidence>
<dbReference type="Proteomes" id="UP000799436">
    <property type="component" value="Unassembled WGS sequence"/>
</dbReference>
<feature type="compositionally biased region" description="Polar residues" evidence="1">
    <location>
        <begin position="24"/>
        <end position="33"/>
    </location>
</feature>
<name>A0A6G1L220_9PEZI</name>
<gene>
    <name evidence="2" type="ORF">EJ03DRAFT_174717</name>
</gene>
<evidence type="ECO:0000256" key="1">
    <source>
        <dbReference type="SAM" id="MobiDB-lite"/>
    </source>
</evidence>
<feature type="compositionally biased region" description="Basic residues" evidence="1">
    <location>
        <begin position="14"/>
        <end position="23"/>
    </location>
</feature>
<reference evidence="2" key="1">
    <citation type="journal article" date="2020" name="Stud. Mycol.">
        <title>101 Dothideomycetes genomes: a test case for predicting lifestyles and emergence of pathogens.</title>
        <authorList>
            <person name="Haridas S."/>
            <person name="Albert R."/>
            <person name="Binder M."/>
            <person name="Bloem J."/>
            <person name="Labutti K."/>
            <person name="Salamov A."/>
            <person name="Andreopoulos B."/>
            <person name="Baker S."/>
            <person name="Barry K."/>
            <person name="Bills G."/>
            <person name="Bluhm B."/>
            <person name="Cannon C."/>
            <person name="Castanera R."/>
            <person name="Culley D."/>
            <person name="Daum C."/>
            <person name="Ezra D."/>
            <person name="Gonzalez J."/>
            <person name="Henrissat B."/>
            <person name="Kuo A."/>
            <person name="Liang C."/>
            <person name="Lipzen A."/>
            <person name="Lutzoni F."/>
            <person name="Magnuson J."/>
            <person name="Mondo S."/>
            <person name="Nolan M."/>
            <person name="Ohm R."/>
            <person name="Pangilinan J."/>
            <person name="Park H.-J."/>
            <person name="Ramirez L."/>
            <person name="Alfaro M."/>
            <person name="Sun H."/>
            <person name="Tritt A."/>
            <person name="Yoshinaga Y."/>
            <person name="Zwiers L.-H."/>
            <person name="Turgeon B."/>
            <person name="Goodwin S."/>
            <person name="Spatafora J."/>
            <person name="Crous P."/>
            <person name="Grigoriev I."/>
        </authorList>
    </citation>
    <scope>NUCLEOTIDE SEQUENCE</scope>
    <source>
        <strain evidence="2">CBS 116005</strain>
    </source>
</reference>
<evidence type="ECO:0000313" key="2">
    <source>
        <dbReference type="EMBL" id="KAF2766632.1"/>
    </source>
</evidence>
<sequence>MSALPFMQIKVHHCHSSQRHHPSKSGSTQNRQTQHPDYHHEDCDHSYTPGPRLFLLKRLRVVELRQRTWSCRILRRQRSRWRRILWVRSGVPVPKDWNRMLSACTAAPASICQMLEALHWVSGLWWEEAGWVQGWSCGCPIWVGLWEGVHSVPWYRPAW</sequence>
<proteinExistence type="predicted"/>
<protein>
    <submittedName>
        <fullName evidence="2">Uncharacterized protein</fullName>
    </submittedName>
</protein>
<organism evidence="2 3">
    <name type="scientific">Teratosphaeria nubilosa</name>
    <dbReference type="NCBI Taxonomy" id="161662"/>
    <lineage>
        <taxon>Eukaryota</taxon>
        <taxon>Fungi</taxon>
        <taxon>Dikarya</taxon>
        <taxon>Ascomycota</taxon>
        <taxon>Pezizomycotina</taxon>
        <taxon>Dothideomycetes</taxon>
        <taxon>Dothideomycetidae</taxon>
        <taxon>Mycosphaerellales</taxon>
        <taxon>Teratosphaeriaceae</taxon>
        <taxon>Teratosphaeria</taxon>
    </lineage>
</organism>
<dbReference type="EMBL" id="ML995868">
    <property type="protein sequence ID" value="KAF2766632.1"/>
    <property type="molecule type" value="Genomic_DNA"/>
</dbReference>
<accession>A0A6G1L220</accession>